<keyword evidence="7" id="KW-0436">Ligase</keyword>
<dbReference type="SUPFAM" id="SSF53474">
    <property type="entry name" value="alpha/beta-Hydrolases"/>
    <property type="match status" value="1"/>
</dbReference>
<dbReference type="GO" id="GO:0031177">
    <property type="term" value="F:phosphopantetheine binding"/>
    <property type="evidence" value="ECO:0007669"/>
    <property type="project" value="TreeGrafter"/>
</dbReference>
<evidence type="ECO:0000256" key="7">
    <source>
        <dbReference type="ARBA" id="ARBA00022598"/>
    </source>
</evidence>
<feature type="domain" description="Carrier" evidence="9">
    <location>
        <begin position="1433"/>
        <end position="1514"/>
    </location>
</feature>
<dbReference type="NCBIfam" id="TIGR01733">
    <property type="entry name" value="AA-adenyl-dom"/>
    <property type="match status" value="1"/>
</dbReference>
<keyword evidence="6" id="KW-0597">Phosphoprotein</keyword>
<dbReference type="CDD" id="cd12114">
    <property type="entry name" value="A_NRPS_TlmIV_like"/>
    <property type="match status" value="1"/>
</dbReference>
<evidence type="ECO:0000256" key="4">
    <source>
        <dbReference type="ARBA" id="ARBA00016743"/>
    </source>
</evidence>
<dbReference type="GO" id="GO:0000036">
    <property type="term" value="F:acyl carrier activity"/>
    <property type="evidence" value="ECO:0007669"/>
    <property type="project" value="TreeGrafter"/>
</dbReference>
<dbReference type="CDD" id="cd19535">
    <property type="entry name" value="Cyc_NRPS"/>
    <property type="match status" value="1"/>
</dbReference>
<evidence type="ECO:0000256" key="2">
    <source>
        <dbReference type="ARBA" id="ARBA00005102"/>
    </source>
</evidence>
<organism evidence="10 11">
    <name type="scientific">Nonomuraea longispora</name>
    <dbReference type="NCBI Taxonomy" id="1848320"/>
    <lineage>
        <taxon>Bacteria</taxon>
        <taxon>Bacillati</taxon>
        <taxon>Actinomycetota</taxon>
        <taxon>Actinomycetes</taxon>
        <taxon>Streptosporangiales</taxon>
        <taxon>Streptosporangiaceae</taxon>
        <taxon>Nonomuraea</taxon>
    </lineage>
</organism>
<comment type="pathway">
    <text evidence="2">Siderophore biosynthesis; mycobactin biosynthesis.</text>
</comment>
<dbReference type="GO" id="GO:0016874">
    <property type="term" value="F:ligase activity"/>
    <property type="evidence" value="ECO:0007669"/>
    <property type="project" value="UniProtKB-KW"/>
</dbReference>
<dbReference type="Pfam" id="PF00975">
    <property type="entry name" value="Thioesterase"/>
    <property type="match status" value="1"/>
</dbReference>
<dbReference type="Pfam" id="PF00550">
    <property type="entry name" value="PP-binding"/>
    <property type="match status" value="1"/>
</dbReference>
<dbReference type="Gene3D" id="3.30.559.10">
    <property type="entry name" value="Chloramphenicol acetyltransferase-like domain"/>
    <property type="match status" value="1"/>
</dbReference>
<dbReference type="InterPro" id="IPR029058">
    <property type="entry name" value="AB_hydrolase_fold"/>
</dbReference>
<dbReference type="FunFam" id="3.30.559.30:FF:000006">
    <property type="entry name" value="Yersiniabactin polyketide/non-ribosomal peptide synthetase"/>
    <property type="match status" value="1"/>
</dbReference>
<evidence type="ECO:0000256" key="1">
    <source>
        <dbReference type="ARBA" id="ARBA00001957"/>
    </source>
</evidence>
<comment type="caution">
    <text evidence="10">The sequence shown here is derived from an EMBL/GenBank/DDBJ whole genome shotgun (WGS) entry which is preliminary data.</text>
</comment>
<dbReference type="SUPFAM" id="SSF52777">
    <property type="entry name" value="CoA-dependent acyltransferases"/>
    <property type="match status" value="2"/>
</dbReference>
<evidence type="ECO:0000256" key="8">
    <source>
        <dbReference type="ARBA" id="ARBA00033440"/>
    </source>
</evidence>
<dbReference type="PANTHER" id="PTHR45527">
    <property type="entry name" value="NONRIBOSOMAL PEPTIDE SYNTHETASE"/>
    <property type="match status" value="1"/>
</dbReference>
<dbReference type="InterPro" id="IPR010071">
    <property type="entry name" value="AA_adenyl_dom"/>
</dbReference>
<keyword evidence="11" id="KW-1185">Reference proteome</keyword>
<dbReference type="InterPro" id="IPR009081">
    <property type="entry name" value="PP-bd_ACP"/>
</dbReference>
<sequence>MTVSDLVTELGHLGVRLWAEDGRLRYRAPRGVLTEERKARLIACRAELLAYLQADTATLVTDPAARYEPFPLTQMQSAYLLGRHQTFEYGGVACTGYLEIAYEGVAPEHLERAWNELVRRHDMLRAVVDGEGHQRILPSVDGYAIPVTDLSGAPDARAEDHVAAIRRELHDSVGDTGAWPLFALHTTVTDRVTVLHLLIELLVVDSASLQLLLAELDQLLLGEKPPPPPAATFRDYVMAERSLRDGPSFHRDRAYWLDRIDDLPPAPELPMLGDLLPRSEPWQEVGPARFRRLSRQLSQDEWTGLRERARRHGVTESGTLLAAYAETIGRWARNRRFTLNLPIFNRLPLHERIESVVGDFTTVSLLAVDLDAGPSFAERAKALTSRLFDDLDHRLFTGLDVLAELTRRRGRPALMPVVFTSTLGSGASPEREPMGRFLNGLTQTPQVWIDCQVVQQAGPPLLIWDVRWDVLPEGLAEDAFGAFTTLVAELATTEQAWEDGDPVRLPPGQRVRRTEANDTSAPLPDHLLHEPILNHARDTPDRTAVADARTTLSYGELYARAAAIASRLRAAGCEPGDRVAVVMSKGVEQVVGVLGALLVGGVYLPLDHGQPRARRDRILADGGVRFALTQSWSEAGDQLPAEMSTIAVDTIGLDDASPELPARLASPDDPAYVIYTSGSTGAPKGVVISHRAAANTIADINARFAVAPQDRVLSIVNLGFDLSVYDIFGVLAAGGTVVIPDGDRRADPSHWADLIDMHGVTLWNSVPSQLRMFQEYLADAGERAATLRLAMLSGDWIPVSVPSRVWEHLPGLRIVALGGATEASIWSIVYPIDEVRPGWRSIPYGRPLANQTFHVLDDALRDRPDWVAGELYIGGAGLAQGYLGDPEKTASRFITHPVTGDRLYRTGDLGRYLPDGVIEFLGREDTQVKVRGHRVELGEIEAALRSHPALADAAVLAVGDGDARRLAAFAELGPADVLDQAAGSTEEFTAVIDAAATAWRTAAEALDAEAFTVLMQETDTAAVQAMAAQLRASGLFATPGAGHTAAEIADATGVADRHRRLLRRWLDALVAAEAVRFDEEAGTFHDLVPADQGSVAMAWDRVSELEERVGYGDGLMRLIRTCGDRLGDLLRGDFDVRDALFPDGEFGAARAVYRENLVARGINGIVAAALRRIAERHGRRSAGAGPLRILEVGAGIAGTTADVVPAVADLAPDYLFTDISEFFLSEARGTFGEHPWMRYGLFDVNADFRAQGYSSNSADVILCANVLHNALNAAEVLARLREMLAPGGWLVFIEPTRPHNYPQLVSMEFEFTGEGFTDDRVRTGRAFFTRDQWLDLLAETGAEDLICLPPEDSALGLAGQGALLARFDAGRAYTTAEQVTAHLTAQVPEYMVPATVQLVNALPRSANGKLDRSALTSLLPASQGDQVIDTGQTLADDLERGIAELWGELLGVQHVGREQDFYSLGGDSLLLSRMVGRLREQVPEAAGVEWALLTRRMLHDPTVRGLAGYLRSSGGAGAVAEKRDCPVVVLSESAGSDEPLCVFVHAGTGTLQPYQPLLARLRAVGRGGLLGLEITDLDRYLALPPEAVIDRLAADYTRELLGHGSTFTVVGYCLGGLLATEVARTLIEAGATVEGLMVISSYQPPAVDDELMVEYLFAQSMGADLEALGLPHDAEVIGRAVREILATTPERLPDGCLTSLNGEHAAVGSSFRAFARDDRPRRLAAIHRVATPEGAYNSGSYTLAEFTRFFEVFRQSMLAVSRHRADPYAGPMTLLRNSGSSTLLPGSRVDVGRFWERIGMGGISVHDLPGDHFGCMSASNAPEIAHLLARAGR</sequence>
<dbReference type="InterPro" id="IPR001242">
    <property type="entry name" value="Condensation_dom"/>
</dbReference>
<dbReference type="Pfam" id="PF00501">
    <property type="entry name" value="AMP-binding"/>
    <property type="match status" value="1"/>
</dbReference>
<dbReference type="PROSITE" id="PS00455">
    <property type="entry name" value="AMP_BINDING"/>
    <property type="match status" value="1"/>
</dbReference>
<dbReference type="Proteomes" id="UP000295157">
    <property type="component" value="Unassembled WGS sequence"/>
</dbReference>
<dbReference type="Pfam" id="PF18563">
    <property type="entry name" value="TubC_N"/>
    <property type="match status" value="1"/>
</dbReference>
<dbReference type="Gene3D" id="3.30.300.30">
    <property type="match status" value="2"/>
</dbReference>
<name>A0A4R4NFE9_9ACTN</name>
<comment type="cofactor">
    <cofactor evidence="1">
        <name>pantetheine 4'-phosphate</name>
        <dbReference type="ChEBI" id="CHEBI:47942"/>
    </cofactor>
</comment>
<dbReference type="FunFam" id="3.30.559.10:FF:000023">
    <property type="entry name" value="Non-ribosomal peptide synthetase"/>
    <property type="match status" value="1"/>
</dbReference>
<dbReference type="GO" id="GO:0005737">
    <property type="term" value="C:cytoplasm"/>
    <property type="evidence" value="ECO:0007669"/>
    <property type="project" value="TreeGrafter"/>
</dbReference>
<dbReference type="FunFam" id="2.30.38.10:FF:000001">
    <property type="entry name" value="Non-ribosomal peptide synthetase PvdI"/>
    <property type="match status" value="1"/>
</dbReference>
<dbReference type="SUPFAM" id="SSF56801">
    <property type="entry name" value="Acetyl-CoA synthetase-like"/>
    <property type="match status" value="1"/>
</dbReference>
<evidence type="ECO:0000256" key="6">
    <source>
        <dbReference type="ARBA" id="ARBA00022553"/>
    </source>
</evidence>
<dbReference type="InterPro" id="IPR000873">
    <property type="entry name" value="AMP-dep_synth/lig_dom"/>
</dbReference>
<dbReference type="Gene3D" id="3.40.50.980">
    <property type="match status" value="2"/>
</dbReference>
<dbReference type="Pfam" id="PF08242">
    <property type="entry name" value="Methyltransf_12"/>
    <property type="match status" value="1"/>
</dbReference>
<evidence type="ECO:0000256" key="5">
    <source>
        <dbReference type="ARBA" id="ARBA00022450"/>
    </source>
</evidence>
<dbReference type="InterPro" id="IPR045851">
    <property type="entry name" value="AMP-bd_C_sf"/>
</dbReference>
<dbReference type="Pfam" id="PF00668">
    <property type="entry name" value="Condensation"/>
    <property type="match status" value="1"/>
</dbReference>
<dbReference type="Gene3D" id="1.10.1200.10">
    <property type="entry name" value="ACP-like"/>
    <property type="match status" value="1"/>
</dbReference>
<evidence type="ECO:0000313" key="11">
    <source>
        <dbReference type="Proteomes" id="UP000295157"/>
    </source>
</evidence>
<dbReference type="GO" id="GO:0009403">
    <property type="term" value="P:toxin biosynthetic process"/>
    <property type="evidence" value="ECO:0007669"/>
    <property type="project" value="UniProtKB-ARBA"/>
</dbReference>
<dbReference type="SUPFAM" id="SSF47336">
    <property type="entry name" value="ACP-like"/>
    <property type="match status" value="1"/>
</dbReference>
<dbReference type="InterPro" id="IPR029063">
    <property type="entry name" value="SAM-dependent_MTases_sf"/>
</dbReference>
<keyword evidence="5" id="KW-0596">Phosphopantetheine</keyword>
<evidence type="ECO:0000256" key="3">
    <source>
        <dbReference type="ARBA" id="ARBA00007380"/>
    </source>
</evidence>
<dbReference type="InterPro" id="IPR020845">
    <property type="entry name" value="AMP-binding_CS"/>
</dbReference>
<dbReference type="SUPFAM" id="SSF53335">
    <property type="entry name" value="S-adenosyl-L-methionine-dependent methyltransferases"/>
    <property type="match status" value="1"/>
</dbReference>
<dbReference type="PANTHER" id="PTHR45527:SF10">
    <property type="entry name" value="PYOCHELIN SYNTHASE PCHF"/>
    <property type="match status" value="1"/>
</dbReference>
<dbReference type="OrthoDB" id="2472181at2"/>
<dbReference type="InterPro" id="IPR036736">
    <property type="entry name" value="ACP-like_sf"/>
</dbReference>
<evidence type="ECO:0000313" key="10">
    <source>
        <dbReference type="EMBL" id="TDC07911.1"/>
    </source>
</evidence>
<dbReference type="PROSITE" id="PS50075">
    <property type="entry name" value="CARRIER"/>
    <property type="match status" value="1"/>
</dbReference>
<dbReference type="InterPro" id="IPR057737">
    <property type="entry name" value="Condensation_MtbB-like"/>
</dbReference>
<dbReference type="CDD" id="cd02440">
    <property type="entry name" value="AdoMet_MTases"/>
    <property type="match status" value="1"/>
</dbReference>
<gene>
    <name evidence="10" type="ORF">E1267_11855</name>
</gene>
<dbReference type="EMBL" id="SMJZ01000034">
    <property type="protein sequence ID" value="TDC07911.1"/>
    <property type="molecule type" value="Genomic_DNA"/>
</dbReference>
<dbReference type="FunFam" id="3.40.50.12780:FF:000012">
    <property type="entry name" value="Non-ribosomal peptide synthetase"/>
    <property type="match status" value="1"/>
</dbReference>
<accession>A0A4R4NFE9</accession>
<evidence type="ECO:0000259" key="9">
    <source>
        <dbReference type="PROSITE" id="PS50075"/>
    </source>
</evidence>
<dbReference type="InterPro" id="IPR013217">
    <property type="entry name" value="Methyltransf_12"/>
</dbReference>
<dbReference type="Gene3D" id="3.30.559.30">
    <property type="entry name" value="Nonribosomal peptide synthetase, condensation domain"/>
    <property type="match status" value="1"/>
</dbReference>
<dbReference type="InterPro" id="IPR044894">
    <property type="entry name" value="TubC_N_sf"/>
</dbReference>
<dbReference type="InterPro" id="IPR001031">
    <property type="entry name" value="Thioesterase"/>
</dbReference>
<dbReference type="RefSeq" id="WP_132332490.1">
    <property type="nucleotide sequence ID" value="NZ_SMJZ01000034.1"/>
</dbReference>
<proteinExistence type="inferred from homology"/>
<dbReference type="Gene3D" id="3.40.50.1820">
    <property type="entry name" value="alpha/beta hydrolase"/>
    <property type="match status" value="1"/>
</dbReference>
<dbReference type="Gene3D" id="3.40.50.150">
    <property type="entry name" value="Vaccinia Virus protein VP39"/>
    <property type="match status" value="1"/>
</dbReference>
<protein>
    <recommendedName>
        <fullName evidence="4">Phenyloxazoline synthase MbtB</fullName>
    </recommendedName>
    <alternativeName>
        <fullName evidence="8">Mycobactin synthetase protein B</fullName>
    </alternativeName>
</protein>
<dbReference type="GO" id="GO:0043041">
    <property type="term" value="P:amino acid activation for nonribosomal peptide biosynthetic process"/>
    <property type="evidence" value="ECO:0007669"/>
    <property type="project" value="TreeGrafter"/>
</dbReference>
<dbReference type="Gene3D" id="1.10.10.1830">
    <property type="entry name" value="Non-ribosomal peptide synthase, adenylation domain"/>
    <property type="match status" value="1"/>
</dbReference>
<dbReference type="InterPro" id="IPR041464">
    <property type="entry name" value="TubC_N"/>
</dbReference>
<dbReference type="InterPro" id="IPR023213">
    <property type="entry name" value="CAT-like_dom_sf"/>
</dbReference>
<comment type="similarity">
    <text evidence="3">Belongs to the ATP-dependent AMP-binding enzyme family. MbtB subfamily.</text>
</comment>
<dbReference type="Gene3D" id="2.30.38.10">
    <property type="entry name" value="Luciferase, Domain 3"/>
    <property type="match status" value="1"/>
</dbReference>
<reference evidence="10 11" key="1">
    <citation type="submission" date="2019-02" db="EMBL/GenBank/DDBJ databases">
        <title>Draft genome sequences of novel Actinobacteria.</title>
        <authorList>
            <person name="Sahin N."/>
            <person name="Ay H."/>
            <person name="Saygin H."/>
        </authorList>
    </citation>
    <scope>NUCLEOTIDE SEQUENCE [LARGE SCALE GENOMIC DNA]</scope>
    <source>
        <strain evidence="10 11">KC201</strain>
    </source>
</reference>